<protein>
    <submittedName>
        <fullName evidence="1">Uncharacterized protein</fullName>
    </submittedName>
</protein>
<gene>
    <name evidence="1" type="ORF">B296_00048254</name>
</gene>
<dbReference type="Proteomes" id="UP000287651">
    <property type="component" value="Unassembled WGS sequence"/>
</dbReference>
<proteinExistence type="predicted"/>
<dbReference type="AlphaFoldDB" id="A0A426Y877"/>
<sequence length="104" mass="12004">MMRLGTRLKCIENSPEVHRELAEGIGSLPGWCKGVRRKKTKTRRKIIEGSRKAYRELYGPRIKLKHWAKVLDDAMKARYVFAKTSPKVSGRSLGIRREIARGRL</sequence>
<comment type="caution">
    <text evidence="1">The sequence shown here is derived from an EMBL/GenBank/DDBJ whole genome shotgun (WGS) entry which is preliminary data.</text>
</comment>
<name>A0A426Y877_ENSVE</name>
<accession>A0A426Y877</accession>
<dbReference type="EMBL" id="AMZH03014262">
    <property type="protein sequence ID" value="RRT47933.1"/>
    <property type="molecule type" value="Genomic_DNA"/>
</dbReference>
<evidence type="ECO:0000313" key="2">
    <source>
        <dbReference type="Proteomes" id="UP000287651"/>
    </source>
</evidence>
<evidence type="ECO:0000313" key="1">
    <source>
        <dbReference type="EMBL" id="RRT47933.1"/>
    </source>
</evidence>
<reference evidence="1 2" key="1">
    <citation type="journal article" date="2014" name="Agronomy (Basel)">
        <title>A Draft Genome Sequence for Ensete ventricosum, the Drought-Tolerant Tree Against Hunger.</title>
        <authorList>
            <person name="Harrison J."/>
            <person name="Moore K.A."/>
            <person name="Paszkiewicz K."/>
            <person name="Jones T."/>
            <person name="Grant M."/>
            <person name="Ambacheew D."/>
            <person name="Muzemil S."/>
            <person name="Studholme D.J."/>
        </authorList>
    </citation>
    <scope>NUCLEOTIDE SEQUENCE [LARGE SCALE GENOMIC DNA]</scope>
</reference>
<organism evidence="1 2">
    <name type="scientific">Ensete ventricosum</name>
    <name type="common">Abyssinian banana</name>
    <name type="synonym">Musa ensete</name>
    <dbReference type="NCBI Taxonomy" id="4639"/>
    <lineage>
        <taxon>Eukaryota</taxon>
        <taxon>Viridiplantae</taxon>
        <taxon>Streptophyta</taxon>
        <taxon>Embryophyta</taxon>
        <taxon>Tracheophyta</taxon>
        <taxon>Spermatophyta</taxon>
        <taxon>Magnoliopsida</taxon>
        <taxon>Liliopsida</taxon>
        <taxon>Zingiberales</taxon>
        <taxon>Musaceae</taxon>
        <taxon>Ensete</taxon>
    </lineage>
</organism>